<evidence type="ECO:0000313" key="4">
    <source>
        <dbReference type="Proteomes" id="UP000189681"/>
    </source>
</evidence>
<dbReference type="EMBL" id="AYTS01000071">
    <property type="protein sequence ID" value="OOP56621.1"/>
    <property type="molecule type" value="Genomic_DNA"/>
</dbReference>
<reference evidence="3 4" key="1">
    <citation type="journal article" date="2017" name="Water Res.">
        <title>Discovery and metagenomic analysis of an anammox bacterial enrichment related to Candidatus "Brocadia caroliniensis" in a full-scale glycerol-fed nitritation-denitritation separate centrate treatment process.</title>
        <authorList>
            <person name="Park H."/>
            <person name="Brotto A.C."/>
            <person name="van Loosdrecht M.C."/>
            <person name="Chandran K."/>
        </authorList>
    </citation>
    <scope>NUCLEOTIDE SEQUENCE [LARGE SCALE GENOMIC DNA]</scope>
    <source>
        <strain evidence="3">26THWARD</strain>
    </source>
</reference>
<evidence type="ECO:0000259" key="1">
    <source>
        <dbReference type="Pfam" id="PF10592"/>
    </source>
</evidence>
<comment type="caution">
    <text evidence="3">The sequence shown here is derived from an EMBL/GenBank/DDBJ whole genome shotgun (WGS) entry which is preliminary data.</text>
</comment>
<dbReference type="InterPro" id="IPR055101">
    <property type="entry name" value="AIPR_N"/>
</dbReference>
<accession>A0A1V4AUA8</accession>
<sequence length="702" mass="80369">MSDSIENTELKRFYQSLIQDLKSTQVSGEEGGILEQIFTQKAVDLLADAGETENARVAHDEGQLGTKNQHKINAYAEPDNYETIDLFITIYKGKDEPARLAKEEINTAAKRITNFFRKAKCKDYVNEIEESSQIFDFAHMLSTSEDLTENLVRVNAIILTDGLYPGEIPENQNIAGYPIFFRVIDLTYLYNITEKSHIPIEIDFTKDGFEIPCIISPSENDQYQSYLAIISGSALATIYERYGSRLLEQNVRSFLQFTGKINKGMRKTINEEPHMFLAFNNGIAVTAEEIEIAKSEDGKGYLISKVKDFQIVNGGQTTASIYHTFKKDKADISGIFVQVKLTVVKNRNDFSKIVSRISEYANTQNKVSVSDLSSNIPYHIELEKLSRAIFTPHVTGQINQTKWFYERARGQYKNARIKEGFTKAKQKAFDLKNPKKQMFNKEDLAKYVNAYREIYDGNKLRIGPHLVVQGNQKNYAQFLNNNLIDKPDNIYFEDIVSKAILFRTAEKLYGVKPNAIGDLRYITVPYAISLLGYLTEYKLDLYKIWTNQSISEGLQSTLRDLMRLVENFIKDSAPGALFGEWGKKPDCWLAMKEEFKNTPIPIPPADLVNAETRPRRRISDTEVENSNFKETEATIKNISTQKWKVIYQYCKENDEIPDYLTNAVHNLGRKLKEGIRPTSKEILLVNELLNKIIYKTSIFDEE</sequence>
<dbReference type="Pfam" id="PF10592">
    <property type="entry name" value="AIPR"/>
    <property type="match status" value="1"/>
</dbReference>
<dbReference type="STRING" id="1004156.AYP45_08090"/>
<dbReference type="InterPro" id="IPR018891">
    <property type="entry name" value="AIPR_C"/>
</dbReference>
<feature type="domain" description="Abortive phage infection protein C-terminal" evidence="1">
    <location>
        <begin position="247"/>
        <end position="572"/>
    </location>
</feature>
<dbReference type="Pfam" id="PF22879">
    <property type="entry name" value="AIPR_N"/>
    <property type="match status" value="1"/>
</dbReference>
<evidence type="ECO:0000313" key="3">
    <source>
        <dbReference type="EMBL" id="OOP56621.1"/>
    </source>
</evidence>
<gene>
    <name evidence="3" type="ORF">AYP45_08090</name>
</gene>
<feature type="domain" description="Abortive infection phage resistance protein N-terminal" evidence="2">
    <location>
        <begin position="38"/>
        <end position="191"/>
    </location>
</feature>
<evidence type="ECO:0000259" key="2">
    <source>
        <dbReference type="Pfam" id="PF22879"/>
    </source>
</evidence>
<protein>
    <submittedName>
        <fullName evidence="3">Abortive phage resistance protein</fullName>
    </submittedName>
</protein>
<organism evidence="3 4">
    <name type="scientific">Candidatus Brocadia carolinensis</name>
    <dbReference type="NCBI Taxonomy" id="1004156"/>
    <lineage>
        <taxon>Bacteria</taxon>
        <taxon>Pseudomonadati</taxon>
        <taxon>Planctomycetota</taxon>
        <taxon>Candidatus Brocadiia</taxon>
        <taxon>Candidatus Brocadiales</taxon>
        <taxon>Candidatus Brocadiaceae</taxon>
        <taxon>Candidatus Brocadia</taxon>
    </lineage>
</organism>
<dbReference type="AlphaFoldDB" id="A0A1V4AUA8"/>
<proteinExistence type="predicted"/>
<dbReference type="Proteomes" id="UP000189681">
    <property type="component" value="Unassembled WGS sequence"/>
</dbReference>
<name>A0A1V4AUA8_9BACT</name>